<organism evidence="1 2">
    <name type="scientific">Purpureocillium lilacinum</name>
    <name type="common">Paecilomyces lilacinus</name>
    <dbReference type="NCBI Taxonomy" id="33203"/>
    <lineage>
        <taxon>Eukaryota</taxon>
        <taxon>Fungi</taxon>
        <taxon>Dikarya</taxon>
        <taxon>Ascomycota</taxon>
        <taxon>Pezizomycotina</taxon>
        <taxon>Sordariomycetes</taxon>
        <taxon>Hypocreomycetidae</taxon>
        <taxon>Hypocreales</taxon>
        <taxon>Ophiocordycipitaceae</taxon>
        <taxon>Purpureocillium</taxon>
    </lineage>
</organism>
<accession>A0ACC4DV25</accession>
<dbReference type="Proteomes" id="UP001638806">
    <property type="component" value="Unassembled WGS sequence"/>
</dbReference>
<protein>
    <submittedName>
        <fullName evidence="1">Uncharacterized protein</fullName>
    </submittedName>
</protein>
<reference evidence="1" key="1">
    <citation type="submission" date="2024-12" db="EMBL/GenBank/DDBJ databases">
        <title>Comparative genomics and development of molecular markers within Purpureocillium lilacinum and among Purpureocillium species.</title>
        <authorList>
            <person name="Yeh Z.-Y."/>
            <person name="Ni N.-T."/>
            <person name="Lo P.-H."/>
            <person name="Mushyakhwo K."/>
            <person name="Lin C.-F."/>
            <person name="Nai Y.-S."/>
        </authorList>
    </citation>
    <scope>NUCLEOTIDE SEQUENCE</scope>
    <source>
        <strain evidence="1">NCHU-NPUST-175</strain>
    </source>
</reference>
<comment type="caution">
    <text evidence="1">The sequence shown here is derived from an EMBL/GenBank/DDBJ whole genome shotgun (WGS) entry which is preliminary data.</text>
</comment>
<evidence type="ECO:0000313" key="1">
    <source>
        <dbReference type="EMBL" id="KAL3960169.1"/>
    </source>
</evidence>
<evidence type="ECO:0000313" key="2">
    <source>
        <dbReference type="Proteomes" id="UP001638806"/>
    </source>
</evidence>
<keyword evidence="2" id="KW-1185">Reference proteome</keyword>
<gene>
    <name evidence="1" type="ORF">ACCO45_005286</name>
</gene>
<proteinExistence type="predicted"/>
<sequence length="66" mass="7186">MSLELSCPVAAMAGTRWLISSSSCHLRERHGRPTESCWATGRPSSQSQHIARSKLPVLASTERAAH</sequence>
<name>A0ACC4DV25_PURLI</name>
<dbReference type="EMBL" id="JBGNUJ010000004">
    <property type="protein sequence ID" value="KAL3960169.1"/>
    <property type="molecule type" value="Genomic_DNA"/>
</dbReference>